<dbReference type="AlphaFoldDB" id="A0ABD4TL57"/>
<gene>
    <name evidence="2" type="ORF">FTO68_10935</name>
</gene>
<evidence type="ECO:0000313" key="3">
    <source>
        <dbReference type="Proteomes" id="UP001524383"/>
    </source>
</evidence>
<dbReference type="Pfam" id="PF07812">
    <property type="entry name" value="TfuA"/>
    <property type="match status" value="1"/>
</dbReference>
<dbReference type="Proteomes" id="UP001524383">
    <property type="component" value="Unassembled WGS sequence"/>
</dbReference>
<comment type="caution">
    <text evidence="2">The sequence shown here is derived from an EMBL/GenBank/DDBJ whole genome shotgun (WGS) entry which is preliminary data.</text>
</comment>
<sequence length="217" mass="23892">MHGAVVYLGPSLSHEEARALCPGATFLPPIRRGDLVKIAGLDISVVCIIDGYFFQDAAVGHREILSVIKAGIRVIGASSMGALRAAELDTLGMEGVGVIYSLYRDGILISDDEVALVFDPETLDPLSDPLVNIRCSLKLAKRNGIISKEEEHLLIRTATDLFYPERTFERVADALNDERRDYLLSFYAEHAVDQKQADAIEALRHVHDLLQEGSFET</sequence>
<keyword evidence="3" id="KW-1185">Reference proteome</keyword>
<name>A0ABD4TL57_9EURY</name>
<organism evidence="2 3">
    <name type="scientific">Methanocalculus taiwanensis</name>
    <dbReference type="NCBI Taxonomy" id="106207"/>
    <lineage>
        <taxon>Archaea</taxon>
        <taxon>Methanobacteriati</taxon>
        <taxon>Methanobacteriota</taxon>
        <taxon>Stenosarchaea group</taxon>
        <taxon>Methanomicrobia</taxon>
        <taxon>Methanomicrobiales</taxon>
        <taxon>Methanocalculaceae</taxon>
        <taxon>Methanocalculus</taxon>
    </lineage>
</organism>
<reference evidence="2 3" key="1">
    <citation type="submission" date="2019-08" db="EMBL/GenBank/DDBJ databases">
        <authorList>
            <person name="Chen S.-C."/>
            <person name="Lai M.-C."/>
            <person name="You Y.-T."/>
        </authorList>
    </citation>
    <scope>NUCLEOTIDE SEQUENCE [LARGE SCALE GENOMIC DNA]</scope>
    <source>
        <strain evidence="2 3">P2F9704a</strain>
    </source>
</reference>
<dbReference type="InterPro" id="IPR012924">
    <property type="entry name" value="TfuA_core"/>
</dbReference>
<dbReference type="RefSeq" id="WP_255333459.1">
    <property type="nucleotide sequence ID" value="NZ_VOTZ01000033.1"/>
</dbReference>
<feature type="domain" description="TfuA-like core" evidence="1">
    <location>
        <begin position="50"/>
        <end position="167"/>
    </location>
</feature>
<dbReference type="EMBL" id="VOTZ01000033">
    <property type="protein sequence ID" value="MCQ1539491.1"/>
    <property type="molecule type" value="Genomic_DNA"/>
</dbReference>
<evidence type="ECO:0000259" key="1">
    <source>
        <dbReference type="Pfam" id="PF07812"/>
    </source>
</evidence>
<accession>A0ABD4TL57</accession>
<proteinExistence type="predicted"/>
<dbReference type="NCBIfam" id="NF033432">
    <property type="entry name" value="ThioGly_TfuA_rel"/>
    <property type="match status" value="1"/>
</dbReference>
<protein>
    <submittedName>
        <fullName evidence="2">TfuA-related McrA-glycine thioamidation protein</fullName>
    </submittedName>
</protein>
<evidence type="ECO:0000313" key="2">
    <source>
        <dbReference type="EMBL" id="MCQ1539491.1"/>
    </source>
</evidence>